<evidence type="ECO:0000313" key="3">
    <source>
        <dbReference type="Proteomes" id="UP000602004"/>
    </source>
</evidence>
<name>A0ABQ1NFE6_9BURK</name>
<comment type="caution">
    <text evidence="2">The sequence shown here is derived from an EMBL/GenBank/DDBJ whole genome shotgun (WGS) entry which is preliminary data.</text>
</comment>
<protein>
    <submittedName>
        <fullName evidence="2">Uncharacterized protein</fullName>
    </submittedName>
</protein>
<keyword evidence="3" id="KW-1185">Reference proteome</keyword>
<sequence length="128" mass="14589">MLEHAGLLDEILAPYPGVRIVLSTNWVVVYGSVLKVVRRLPVRLRDRVVGATFHGDMDANRFREMPRGKQVCSDVVRRRPHAWLALDDHDEGWPIWSRDHLVITNPVLGISDSQVMARLLEKLAGFLE</sequence>
<feature type="transmembrane region" description="Helical" evidence="1">
    <location>
        <begin position="20"/>
        <end position="37"/>
    </location>
</feature>
<keyword evidence="1" id="KW-1133">Transmembrane helix</keyword>
<keyword evidence="1" id="KW-0472">Membrane</keyword>
<organism evidence="2 3">
    <name type="scientific">Paraburkholderia caffeinilytica</name>
    <dbReference type="NCBI Taxonomy" id="1761016"/>
    <lineage>
        <taxon>Bacteria</taxon>
        <taxon>Pseudomonadati</taxon>
        <taxon>Pseudomonadota</taxon>
        <taxon>Betaproteobacteria</taxon>
        <taxon>Burkholderiales</taxon>
        <taxon>Burkholderiaceae</taxon>
        <taxon>Paraburkholderia</taxon>
    </lineage>
</organism>
<accession>A0ABQ1NFE6</accession>
<keyword evidence="1" id="KW-0812">Transmembrane</keyword>
<dbReference type="Proteomes" id="UP000602004">
    <property type="component" value="Unassembled WGS sequence"/>
</dbReference>
<reference evidence="3" key="1">
    <citation type="journal article" date="2019" name="Int. J. Syst. Evol. Microbiol.">
        <title>The Global Catalogue of Microorganisms (GCM) 10K type strain sequencing project: providing services to taxonomists for standard genome sequencing and annotation.</title>
        <authorList>
            <consortium name="The Broad Institute Genomics Platform"/>
            <consortium name="The Broad Institute Genome Sequencing Center for Infectious Disease"/>
            <person name="Wu L."/>
            <person name="Ma J."/>
        </authorList>
    </citation>
    <scope>NUCLEOTIDE SEQUENCE [LARGE SCALE GENOMIC DNA]</scope>
    <source>
        <strain evidence="3">CGMCC 1.15103</strain>
    </source>
</reference>
<evidence type="ECO:0000313" key="2">
    <source>
        <dbReference type="EMBL" id="GGC66935.1"/>
    </source>
</evidence>
<proteinExistence type="predicted"/>
<evidence type="ECO:0000256" key="1">
    <source>
        <dbReference type="SAM" id="Phobius"/>
    </source>
</evidence>
<dbReference type="EMBL" id="BMHL01000016">
    <property type="protein sequence ID" value="GGC66935.1"/>
    <property type="molecule type" value="Genomic_DNA"/>
</dbReference>
<dbReference type="Pfam" id="PF18143">
    <property type="entry name" value="HAD_SAK_2"/>
    <property type="match status" value="1"/>
</dbReference>
<gene>
    <name evidence="2" type="ORF">GCM10011400_63590</name>
</gene>